<proteinExistence type="inferred from homology"/>
<dbReference type="Pfam" id="PF00886">
    <property type="entry name" value="Ribosomal_S16"/>
    <property type="match status" value="1"/>
</dbReference>
<evidence type="ECO:0000313" key="5">
    <source>
        <dbReference type="Proteomes" id="UP000268094"/>
    </source>
</evidence>
<evidence type="ECO:0000313" key="4">
    <source>
        <dbReference type="EMBL" id="RKG87588.1"/>
    </source>
</evidence>
<dbReference type="GO" id="GO:0015935">
    <property type="term" value="C:small ribosomal subunit"/>
    <property type="evidence" value="ECO:0007669"/>
    <property type="project" value="TreeGrafter"/>
</dbReference>
<organism evidence="4 5">
    <name type="scientific">Corallococcus terminator</name>
    <dbReference type="NCBI Taxonomy" id="2316733"/>
    <lineage>
        <taxon>Bacteria</taxon>
        <taxon>Pseudomonadati</taxon>
        <taxon>Myxococcota</taxon>
        <taxon>Myxococcia</taxon>
        <taxon>Myxococcales</taxon>
        <taxon>Cystobacterineae</taxon>
        <taxon>Myxococcaceae</taxon>
        <taxon>Corallococcus</taxon>
    </lineage>
</organism>
<comment type="caution">
    <text evidence="4">The sequence shown here is derived from an EMBL/GenBank/DDBJ whole genome shotgun (WGS) entry which is preliminary data.</text>
</comment>
<dbReference type="AlphaFoldDB" id="A0A3A8IY16"/>
<keyword evidence="2 3" id="KW-0687">Ribonucleoprotein</keyword>
<dbReference type="PANTHER" id="PTHR12919">
    <property type="entry name" value="30S RIBOSOMAL PROTEIN S16"/>
    <property type="match status" value="1"/>
</dbReference>
<dbReference type="GO" id="GO:0003735">
    <property type="term" value="F:structural constituent of ribosome"/>
    <property type="evidence" value="ECO:0007669"/>
    <property type="project" value="InterPro"/>
</dbReference>
<comment type="similarity">
    <text evidence="3">Belongs to the bacterial ribosomal protein bS16 family.</text>
</comment>
<dbReference type="EMBL" id="RAVZ01000095">
    <property type="protein sequence ID" value="RKG87588.1"/>
    <property type="molecule type" value="Genomic_DNA"/>
</dbReference>
<keyword evidence="5" id="KW-1185">Reference proteome</keyword>
<protein>
    <recommendedName>
        <fullName evidence="3">Small ribosomal subunit protein bS16</fullName>
    </recommendedName>
</protein>
<evidence type="ECO:0000256" key="3">
    <source>
        <dbReference type="HAMAP-Rule" id="MF_00385"/>
    </source>
</evidence>
<dbReference type="SUPFAM" id="SSF54565">
    <property type="entry name" value="Ribosomal protein S16"/>
    <property type="match status" value="1"/>
</dbReference>
<dbReference type="GO" id="GO:0006412">
    <property type="term" value="P:translation"/>
    <property type="evidence" value="ECO:0007669"/>
    <property type="project" value="UniProtKB-UniRule"/>
</dbReference>
<sequence length="86" mass="9432">MAVVLRLARAGAKKMPYYHVVATDSRSPRDGKFLEQVGSYDPNHSPAKVQFNEERLAYWIKSGAVPSETVADLIKTAKKQAPATTA</sequence>
<dbReference type="Gene3D" id="3.30.1320.10">
    <property type="match status" value="1"/>
</dbReference>
<dbReference type="NCBIfam" id="TIGR00002">
    <property type="entry name" value="S16"/>
    <property type="match status" value="1"/>
</dbReference>
<dbReference type="InterPro" id="IPR000307">
    <property type="entry name" value="Ribosomal_bS16"/>
</dbReference>
<dbReference type="Proteomes" id="UP000268094">
    <property type="component" value="Unassembled WGS sequence"/>
</dbReference>
<dbReference type="PROSITE" id="PS00732">
    <property type="entry name" value="RIBOSOMAL_S16"/>
    <property type="match status" value="1"/>
</dbReference>
<name>A0A3A8IY16_9BACT</name>
<keyword evidence="1 3" id="KW-0689">Ribosomal protein</keyword>
<evidence type="ECO:0000256" key="1">
    <source>
        <dbReference type="ARBA" id="ARBA00022980"/>
    </source>
</evidence>
<dbReference type="GO" id="GO:0005737">
    <property type="term" value="C:cytoplasm"/>
    <property type="evidence" value="ECO:0007669"/>
    <property type="project" value="UniProtKB-ARBA"/>
</dbReference>
<dbReference type="OrthoDB" id="9807878at2"/>
<dbReference type="HAMAP" id="MF_00385">
    <property type="entry name" value="Ribosomal_bS16"/>
    <property type="match status" value="1"/>
</dbReference>
<gene>
    <name evidence="3" type="primary">rpsP</name>
    <name evidence="4" type="ORF">D7V88_15750</name>
</gene>
<dbReference type="InterPro" id="IPR020592">
    <property type="entry name" value="Ribosomal_bS16_CS"/>
</dbReference>
<reference evidence="5" key="1">
    <citation type="submission" date="2018-09" db="EMBL/GenBank/DDBJ databases">
        <authorList>
            <person name="Livingstone P.G."/>
            <person name="Whitworth D.E."/>
        </authorList>
    </citation>
    <scope>NUCLEOTIDE SEQUENCE [LARGE SCALE GENOMIC DNA]</scope>
    <source>
        <strain evidence="5">CA054A</strain>
    </source>
</reference>
<dbReference type="PANTHER" id="PTHR12919:SF20">
    <property type="entry name" value="SMALL RIBOSOMAL SUBUNIT PROTEIN BS16M"/>
    <property type="match status" value="1"/>
</dbReference>
<evidence type="ECO:0000256" key="2">
    <source>
        <dbReference type="ARBA" id="ARBA00023274"/>
    </source>
</evidence>
<dbReference type="RefSeq" id="WP_120530934.1">
    <property type="nucleotide sequence ID" value="NZ_RAVZ01000095.1"/>
</dbReference>
<dbReference type="InterPro" id="IPR023803">
    <property type="entry name" value="Ribosomal_bS16_dom_sf"/>
</dbReference>
<accession>A0A3A8IY16</accession>